<dbReference type="RefSeq" id="WP_091039165.1">
    <property type="nucleotide sequence ID" value="NZ_FNAD01000013.1"/>
</dbReference>
<dbReference type="Proteomes" id="UP000198949">
    <property type="component" value="Unassembled WGS sequence"/>
</dbReference>
<evidence type="ECO:0000313" key="2">
    <source>
        <dbReference type="EMBL" id="SDE13986.1"/>
    </source>
</evidence>
<feature type="domain" description="N-acetyltransferase" evidence="1">
    <location>
        <begin position="2"/>
        <end position="152"/>
    </location>
</feature>
<dbReference type="OrthoDB" id="9797178at2"/>
<organism evidence="2 3">
    <name type="scientific">Glycomyces harbinensis</name>
    <dbReference type="NCBI Taxonomy" id="58114"/>
    <lineage>
        <taxon>Bacteria</taxon>
        <taxon>Bacillati</taxon>
        <taxon>Actinomycetota</taxon>
        <taxon>Actinomycetes</taxon>
        <taxon>Glycomycetales</taxon>
        <taxon>Glycomycetaceae</taxon>
        <taxon>Glycomyces</taxon>
    </lineage>
</organism>
<dbReference type="GO" id="GO:0016747">
    <property type="term" value="F:acyltransferase activity, transferring groups other than amino-acyl groups"/>
    <property type="evidence" value="ECO:0007669"/>
    <property type="project" value="InterPro"/>
</dbReference>
<dbReference type="Gene3D" id="3.40.630.30">
    <property type="match status" value="1"/>
</dbReference>
<sequence length="172" mass="18171">MTVIRRETEGDAPLIHAIHDAAFATTEHSSGHEADLVDALRTSGDWVPEYSLVAEADGKPVGHVVSTYGRLAGERVLGLGPIGVDPALHGKGIGSALMHAAIGAAEARNEPAIVLLGSPELYGRFGFGPAAEHGVEAPDPNWGAYFQIRLLTAWRDALRGTYAYSPAFNEFG</sequence>
<keyword evidence="3" id="KW-1185">Reference proteome</keyword>
<accession>A0A1G7AJE2</accession>
<reference evidence="3" key="1">
    <citation type="submission" date="2016-10" db="EMBL/GenBank/DDBJ databases">
        <authorList>
            <person name="Varghese N."/>
            <person name="Submissions S."/>
        </authorList>
    </citation>
    <scope>NUCLEOTIDE SEQUENCE [LARGE SCALE GENOMIC DNA]</scope>
    <source>
        <strain evidence="3">CGMCC 4.3516</strain>
    </source>
</reference>
<dbReference type="Pfam" id="PF00583">
    <property type="entry name" value="Acetyltransf_1"/>
    <property type="match status" value="1"/>
</dbReference>
<name>A0A1G7AJE2_9ACTN</name>
<proteinExistence type="predicted"/>
<evidence type="ECO:0000313" key="3">
    <source>
        <dbReference type="Proteomes" id="UP000198949"/>
    </source>
</evidence>
<keyword evidence="2" id="KW-0808">Transferase</keyword>
<protein>
    <submittedName>
        <fullName evidence="2">Putative acetyltransferase</fullName>
    </submittedName>
</protein>
<dbReference type="InterPro" id="IPR016181">
    <property type="entry name" value="Acyl_CoA_acyltransferase"/>
</dbReference>
<dbReference type="PROSITE" id="PS51186">
    <property type="entry name" value="GNAT"/>
    <property type="match status" value="1"/>
</dbReference>
<dbReference type="EMBL" id="FNAD01000013">
    <property type="protein sequence ID" value="SDE13986.1"/>
    <property type="molecule type" value="Genomic_DNA"/>
</dbReference>
<evidence type="ECO:0000259" key="1">
    <source>
        <dbReference type="PROSITE" id="PS51186"/>
    </source>
</evidence>
<dbReference type="CDD" id="cd04301">
    <property type="entry name" value="NAT_SF"/>
    <property type="match status" value="1"/>
</dbReference>
<gene>
    <name evidence="2" type="ORF">SAMN05216270_113136</name>
</gene>
<dbReference type="STRING" id="58114.SAMN05216270_113136"/>
<dbReference type="InterPro" id="IPR000182">
    <property type="entry name" value="GNAT_dom"/>
</dbReference>
<dbReference type="SUPFAM" id="SSF55729">
    <property type="entry name" value="Acyl-CoA N-acyltransferases (Nat)"/>
    <property type="match status" value="1"/>
</dbReference>
<dbReference type="AlphaFoldDB" id="A0A1G7AJE2"/>